<evidence type="ECO:0000259" key="1">
    <source>
        <dbReference type="Pfam" id="PF01498"/>
    </source>
</evidence>
<reference evidence="3" key="1">
    <citation type="submission" date="2025-08" db="UniProtKB">
        <authorList>
            <consortium name="RefSeq"/>
        </authorList>
    </citation>
    <scope>IDENTIFICATION</scope>
</reference>
<dbReference type="Proteomes" id="UP001652625">
    <property type="component" value="Chromosome 13"/>
</dbReference>
<accession>A0ABM4DBF4</accession>
<dbReference type="InterPro" id="IPR009057">
    <property type="entry name" value="Homeodomain-like_sf"/>
</dbReference>
<feature type="domain" description="Transposase Tc1-like" evidence="1">
    <location>
        <begin position="78"/>
        <end position="141"/>
    </location>
</feature>
<dbReference type="InterPro" id="IPR036397">
    <property type="entry name" value="RNaseH_sf"/>
</dbReference>
<dbReference type="SUPFAM" id="SSF46689">
    <property type="entry name" value="Homeodomain-like"/>
    <property type="match status" value="1"/>
</dbReference>
<keyword evidence="2" id="KW-1185">Reference proteome</keyword>
<evidence type="ECO:0000313" key="2">
    <source>
        <dbReference type="Proteomes" id="UP001652625"/>
    </source>
</evidence>
<sequence>MGKKADLTRGKKAEIKALVNAKLLSNRKISRRLEISEASIRRIKQKIESGEELIAKRKKKCGRKPIFTPTAEQCLKKICFENRFAITKLITSQLQGVNVNASERTVRRKLIDLDFKACRPARKPKLTPSIKAKRLTWAKQFHDKDLDFRRSVSYYNFFTISSQIMYLTFFMTTEDQHKCSVFFVTIFDRSASVMKAHLKLQNKAQFVRRRHGEKFHPDCVVQTVKHPIKMMIWSVISSKGTGRLDVVNGMMKQDQFKNVLQNQLILQLKEWFPNVEPFTFKQDGALCQTARSVKAFLAEQNIIIARI</sequence>
<organism evidence="2 3">
    <name type="scientific">Hydra vulgaris</name>
    <name type="common">Hydra</name>
    <name type="synonym">Hydra attenuata</name>
    <dbReference type="NCBI Taxonomy" id="6087"/>
    <lineage>
        <taxon>Eukaryota</taxon>
        <taxon>Metazoa</taxon>
        <taxon>Cnidaria</taxon>
        <taxon>Hydrozoa</taxon>
        <taxon>Hydroidolina</taxon>
        <taxon>Anthoathecata</taxon>
        <taxon>Aplanulata</taxon>
        <taxon>Hydridae</taxon>
        <taxon>Hydra</taxon>
    </lineage>
</organism>
<gene>
    <name evidence="3" type="primary">LOC136089566</name>
</gene>
<evidence type="ECO:0000313" key="3">
    <source>
        <dbReference type="RefSeq" id="XP_065671689.1"/>
    </source>
</evidence>
<dbReference type="Pfam" id="PF01498">
    <property type="entry name" value="HTH_Tnp_Tc3_2"/>
    <property type="match status" value="1"/>
</dbReference>
<name>A0ABM4DBF4_HYDVU</name>
<dbReference type="Gene3D" id="3.30.420.10">
    <property type="entry name" value="Ribonuclease H-like superfamily/Ribonuclease H"/>
    <property type="match status" value="1"/>
</dbReference>
<dbReference type="InterPro" id="IPR002492">
    <property type="entry name" value="Transposase_Tc1-like"/>
</dbReference>
<proteinExistence type="predicted"/>
<protein>
    <submittedName>
        <fullName evidence="3">Uncharacterized protein LOC136089566</fullName>
    </submittedName>
</protein>
<dbReference type="RefSeq" id="XP_065671689.1">
    <property type="nucleotide sequence ID" value="XM_065815617.1"/>
</dbReference>
<dbReference type="GeneID" id="136089566"/>